<dbReference type="OrthoDB" id="6288734at2759"/>
<dbReference type="AlphaFoldDB" id="A0A3L8DQB7"/>
<dbReference type="EMBL" id="QOIP01000006">
    <property type="protein sequence ID" value="RLU21998.1"/>
    <property type="molecule type" value="Genomic_DNA"/>
</dbReference>
<evidence type="ECO:0000256" key="1">
    <source>
        <dbReference type="SAM" id="MobiDB-lite"/>
    </source>
</evidence>
<gene>
    <name evidence="3" type="ORF">DMN91_006377</name>
</gene>
<feature type="region of interest" description="Disordered" evidence="1">
    <location>
        <begin position="224"/>
        <end position="243"/>
    </location>
</feature>
<dbReference type="InterPro" id="IPR019525">
    <property type="entry name" value="Nrf1_NLS/DNA-bd_dimer"/>
</dbReference>
<feature type="region of interest" description="Disordered" evidence="1">
    <location>
        <begin position="1"/>
        <end position="28"/>
    </location>
</feature>
<dbReference type="Pfam" id="PF10491">
    <property type="entry name" value="Nrf1_DNA-bind"/>
    <property type="match status" value="1"/>
</dbReference>
<accession>A0A3L8DQB7</accession>
<reference evidence="3" key="1">
    <citation type="journal article" date="2018" name="Genome Res.">
        <title>The genomic architecture and molecular evolution of ant odorant receptors.</title>
        <authorList>
            <person name="McKenzie S.K."/>
            <person name="Kronauer D.J.C."/>
        </authorList>
    </citation>
    <scope>NUCLEOTIDE SEQUENCE [LARGE SCALE GENOMIC DNA]</scope>
    <source>
        <strain evidence="3">Clonal line C1</strain>
    </source>
</reference>
<comment type="caution">
    <text evidence="3">The sequence shown here is derived from an EMBL/GenBank/DDBJ whole genome shotgun (WGS) entry which is preliminary data.</text>
</comment>
<dbReference type="Proteomes" id="UP000279307">
    <property type="component" value="Chromosome 6"/>
</dbReference>
<name>A0A3L8DQB7_OOCBI</name>
<protein>
    <recommendedName>
        <fullName evidence="2">Nuclear respiratory factor 1 NLS/DNA-binding dimerisation domain-containing protein</fullName>
    </recommendedName>
</protein>
<evidence type="ECO:0000259" key="2">
    <source>
        <dbReference type="Pfam" id="PF10491"/>
    </source>
</evidence>
<proteinExistence type="predicted"/>
<feature type="domain" description="Nuclear respiratory factor 1 NLS/DNA-binding dimerisation" evidence="2">
    <location>
        <begin position="26"/>
        <end position="107"/>
    </location>
</feature>
<feature type="region of interest" description="Disordered" evidence="1">
    <location>
        <begin position="494"/>
        <end position="525"/>
    </location>
</feature>
<sequence length="650" mass="74003">MRLSVMQENDGSDRGKSSENQLSDDEIIMDNDKYLEDNDTLAREEGSMISNLPLLFANGYPTSLEKITMAQLERFISFMVHCSLGHDTTKVINQPEWWPQHVKFSNPLMRPKKINDVSEPLLLNNISLVSFHRLLNVASTATKNWMANLKKLVFRCYTYHRSEYLLRFCSLLAQYPREDLEYINNWDSTTSLYHKSTGKLLVTFRNENLYYDRKNDSSRRTLLSHNASSSNYGNKSKQQQTPMMVQPPCDDIYLCDNCDAEFVGLAKMKEHEETCCEQEHGGSGSRSSTPDLAVEPELQQDQFLEYFQLFSNKTQVKSVRANSASGSDNGIVRRTSRRVRGSVNFARCATIPFSSPAGIVLAKKSKAMTEETQQERLDRIERHVIAPVLNDSCRPKWLDTKTNYVSRWIVSYKQNRDKLPADDYVHQYKFDNSCKPVLSIRSQLLYTACRPIYVVLTKLSEKQIDELRKNPSKYQSAQENINTRKILLTRKSGPACKTKPKKTGHQEQNAFTSSKRKAPLGDESDPIIVEDESTDISTSTAITKEALIAISDVKSCSVDSAETNAKLIKERKCSSSTITLIDLCSSDEEEDHLNVQTPCDENKDPMSSAESSIAKSLLRKFKPKQALCEALHLPRTLIDRLVIEQSSERR</sequence>
<organism evidence="3">
    <name type="scientific">Ooceraea biroi</name>
    <name type="common">Clonal raider ant</name>
    <name type="synonym">Cerapachys biroi</name>
    <dbReference type="NCBI Taxonomy" id="2015173"/>
    <lineage>
        <taxon>Eukaryota</taxon>
        <taxon>Metazoa</taxon>
        <taxon>Ecdysozoa</taxon>
        <taxon>Arthropoda</taxon>
        <taxon>Hexapoda</taxon>
        <taxon>Insecta</taxon>
        <taxon>Pterygota</taxon>
        <taxon>Neoptera</taxon>
        <taxon>Endopterygota</taxon>
        <taxon>Hymenoptera</taxon>
        <taxon>Apocrita</taxon>
        <taxon>Aculeata</taxon>
        <taxon>Formicoidea</taxon>
        <taxon>Formicidae</taxon>
        <taxon>Dorylinae</taxon>
        <taxon>Ooceraea</taxon>
    </lineage>
</organism>
<reference evidence="3" key="2">
    <citation type="submission" date="2018-07" db="EMBL/GenBank/DDBJ databases">
        <authorList>
            <person name="Mckenzie S.K."/>
            <person name="Kronauer D.J.C."/>
        </authorList>
    </citation>
    <scope>NUCLEOTIDE SEQUENCE</scope>
    <source>
        <strain evidence="3">Clonal line C1</strain>
    </source>
</reference>
<evidence type="ECO:0000313" key="3">
    <source>
        <dbReference type="EMBL" id="RLU21998.1"/>
    </source>
</evidence>